<keyword evidence="2" id="KW-1185">Reference proteome</keyword>
<organism evidence="3">
    <name type="scientific">Onchocerca ochengi</name>
    <name type="common">Filarial nematode worm</name>
    <dbReference type="NCBI Taxonomy" id="42157"/>
    <lineage>
        <taxon>Eukaryota</taxon>
        <taxon>Metazoa</taxon>
        <taxon>Ecdysozoa</taxon>
        <taxon>Nematoda</taxon>
        <taxon>Chromadorea</taxon>
        <taxon>Rhabditida</taxon>
        <taxon>Spirurina</taxon>
        <taxon>Spiruromorpha</taxon>
        <taxon>Filarioidea</taxon>
        <taxon>Onchocercidae</taxon>
        <taxon>Onchocerca</taxon>
    </lineage>
</organism>
<dbReference type="WBParaSite" id="nOo.2.0.1.t03298-RA">
    <property type="protein sequence ID" value="nOo.2.0.1.t03298-RA"/>
    <property type="gene ID" value="nOo.2.0.1.g03298"/>
</dbReference>
<evidence type="ECO:0000313" key="2">
    <source>
        <dbReference type="Proteomes" id="UP000271087"/>
    </source>
</evidence>
<sequence length="230" mass="26848">MASHRCSMIQYNAITPQSEKVPSVPTSSTAEVLVSSCGSPQQPRPRATVKKRFFFSTSNIRFWTTGLSEKKTSRQKLSNSAADIVNHGDQLRYIKEERNTMRRRLYECSLRNSEHNLQLMQTSCTNEQQQRQRQQGTRGDTIQLRQMSEPNVNIVNDRNAQERYLQFLSRTNDRSVHQFNDYTDQSDKIEQDNSCSSEWEEWMKNQPISVLRLDRTERLVLKIGERSNIP</sequence>
<dbReference type="AlphaFoldDB" id="A0A182E5L7"/>
<accession>A0A182E5L7</accession>
<reference evidence="3" key="1">
    <citation type="submission" date="2016-06" db="UniProtKB">
        <authorList>
            <consortium name="WormBaseParasite"/>
        </authorList>
    </citation>
    <scope>IDENTIFICATION</scope>
</reference>
<reference evidence="1 2" key="2">
    <citation type="submission" date="2018-08" db="EMBL/GenBank/DDBJ databases">
        <authorList>
            <person name="Laetsch R D."/>
            <person name="Stevens L."/>
            <person name="Kumar S."/>
            <person name="Blaxter L. M."/>
        </authorList>
    </citation>
    <scope>NUCLEOTIDE SEQUENCE [LARGE SCALE GENOMIC DNA]</scope>
</reference>
<protein>
    <submittedName>
        <fullName evidence="1 3">Uncharacterized protein</fullName>
    </submittedName>
</protein>
<evidence type="ECO:0000313" key="3">
    <source>
        <dbReference type="WBParaSite" id="nOo.2.0.1.t03298-RA"/>
    </source>
</evidence>
<proteinExistence type="predicted"/>
<evidence type="ECO:0000313" key="1">
    <source>
        <dbReference type="EMBL" id="VDK68624.1"/>
    </source>
</evidence>
<dbReference type="EMBL" id="UYRW01000613">
    <property type="protein sequence ID" value="VDK68624.1"/>
    <property type="molecule type" value="Genomic_DNA"/>
</dbReference>
<dbReference type="OrthoDB" id="5875226at2759"/>
<dbReference type="Proteomes" id="UP000271087">
    <property type="component" value="Unassembled WGS sequence"/>
</dbReference>
<gene>
    <name evidence="1" type="ORF">NOO_LOCUS3298</name>
</gene>
<name>A0A182E5L7_ONCOC</name>